<dbReference type="SUPFAM" id="SSF53335">
    <property type="entry name" value="S-adenosyl-L-methionine-dependent methyltransferases"/>
    <property type="match status" value="1"/>
</dbReference>
<organism evidence="6 7">
    <name type="scientific">Symbiodinium pilosum</name>
    <name type="common">Dinoflagellate</name>
    <dbReference type="NCBI Taxonomy" id="2952"/>
    <lineage>
        <taxon>Eukaryota</taxon>
        <taxon>Sar</taxon>
        <taxon>Alveolata</taxon>
        <taxon>Dinophyceae</taxon>
        <taxon>Suessiales</taxon>
        <taxon>Symbiodiniaceae</taxon>
        <taxon>Symbiodinium</taxon>
    </lineage>
</organism>
<evidence type="ECO:0000256" key="2">
    <source>
        <dbReference type="ARBA" id="ARBA00022603"/>
    </source>
</evidence>
<name>A0A812PLS5_SYMPI</name>
<protein>
    <submittedName>
        <fullName evidence="6">PrmC protein</fullName>
    </submittedName>
</protein>
<feature type="domain" description="Methyltransferase small" evidence="5">
    <location>
        <begin position="46"/>
        <end position="147"/>
    </location>
</feature>
<evidence type="ECO:0000313" key="6">
    <source>
        <dbReference type="EMBL" id="CAE7352669.1"/>
    </source>
</evidence>
<keyword evidence="7" id="KW-1185">Reference proteome</keyword>
<evidence type="ECO:0000313" key="7">
    <source>
        <dbReference type="Proteomes" id="UP000649617"/>
    </source>
</evidence>
<dbReference type="Pfam" id="PF05175">
    <property type="entry name" value="MTS"/>
    <property type="match status" value="1"/>
</dbReference>
<dbReference type="GO" id="GO:0032259">
    <property type="term" value="P:methylation"/>
    <property type="evidence" value="ECO:0007669"/>
    <property type="project" value="UniProtKB-KW"/>
</dbReference>
<keyword evidence="2" id="KW-0489">Methyltransferase</keyword>
<evidence type="ECO:0000256" key="3">
    <source>
        <dbReference type="ARBA" id="ARBA00022679"/>
    </source>
</evidence>
<dbReference type="PANTHER" id="PTHR45875">
    <property type="entry name" value="METHYLTRANSFERASE N6AMT1"/>
    <property type="match status" value="1"/>
</dbReference>
<dbReference type="PANTHER" id="PTHR45875:SF1">
    <property type="entry name" value="METHYLTRANSFERASE N6AMT1"/>
    <property type="match status" value="1"/>
</dbReference>
<evidence type="ECO:0000259" key="5">
    <source>
        <dbReference type="Pfam" id="PF05175"/>
    </source>
</evidence>
<dbReference type="GO" id="GO:0035657">
    <property type="term" value="C:eRF1 methyltransferase complex"/>
    <property type="evidence" value="ECO:0007669"/>
    <property type="project" value="TreeGrafter"/>
</dbReference>
<keyword evidence="3" id="KW-0808">Transferase</keyword>
<dbReference type="AlphaFoldDB" id="A0A812PLS5"/>
<sequence>MSNAYRGFVVQPHEKRYLHYRDVGMIFARPPGGRFMQPSIDTILVCRALVDCLGDMPQVGRVIDVGSGSGLIGKFAAHHAQGDGDLEVTLIDIDPVATKYYQGSTFNAQSVVGVAGRSIDWKFRAEDAVAFLNNDAAFDLVVSNPPYIPTKGRNRV</sequence>
<dbReference type="InterPro" id="IPR052190">
    <property type="entry name" value="Euk-Arch_PrmC-MTase"/>
</dbReference>
<dbReference type="InterPro" id="IPR002052">
    <property type="entry name" value="DNA_methylase_N6_adenine_CS"/>
</dbReference>
<gene>
    <name evidence="6" type="primary">prmC</name>
    <name evidence="6" type="ORF">SPIL2461_LOCUS8378</name>
</gene>
<dbReference type="GO" id="GO:0008757">
    <property type="term" value="F:S-adenosylmethionine-dependent methyltransferase activity"/>
    <property type="evidence" value="ECO:0007669"/>
    <property type="project" value="TreeGrafter"/>
</dbReference>
<evidence type="ECO:0000256" key="4">
    <source>
        <dbReference type="ARBA" id="ARBA00022691"/>
    </source>
</evidence>
<dbReference type="InterPro" id="IPR029063">
    <property type="entry name" value="SAM-dependent_MTases_sf"/>
</dbReference>
<dbReference type="CDD" id="cd02440">
    <property type="entry name" value="AdoMet_MTases"/>
    <property type="match status" value="1"/>
</dbReference>
<keyword evidence="4" id="KW-0949">S-adenosyl-L-methionine</keyword>
<dbReference type="GO" id="GO:0003676">
    <property type="term" value="F:nucleic acid binding"/>
    <property type="evidence" value="ECO:0007669"/>
    <property type="project" value="InterPro"/>
</dbReference>
<dbReference type="PROSITE" id="PS00092">
    <property type="entry name" value="N6_MTASE"/>
    <property type="match status" value="1"/>
</dbReference>
<dbReference type="Proteomes" id="UP000649617">
    <property type="component" value="Unassembled WGS sequence"/>
</dbReference>
<dbReference type="GO" id="GO:0008276">
    <property type="term" value="F:protein methyltransferase activity"/>
    <property type="evidence" value="ECO:0007669"/>
    <property type="project" value="TreeGrafter"/>
</dbReference>
<dbReference type="EMBL" id="CAJNIZ010013669">
    <property type="protein sequence ID" value="CAE7352669.1"/>
    <property type="molecule type" value="Genomic_DNA"/>
</dbReference>
<dbReference type="InterPro" id="IPR007848">
    <property type="entry name" value="Small_mtfrase_dom"/>
</dbReference>
<dbReference type="Gene3D" id="3.40.50.150">
    <property type="entry name" value="Vaccinia Virus protein VP39"/>
    <property type="match status" value="1"/>
</dbReference>
<evidence type="ECO:0000256" key="1">
    <source>
        <dbReference type="ARBA" id="ARBA00006149"/>
    </source>
</evidence>
<comment type="similarity">
    <text evidence="1">Belongs to the eukaryotic/archaeal PrmC-related family.</text>
</comment>
<reference evidence="6" key="1">
    <citation type="submission" date="2021-02" db="EMBL/GenBank/DDBJ databases">
        <authorList>
            <person name="Dougan E. K."/>
            <person name="Rhodes N."/>
            <person name="Thang M."/>
            <person name="Chan C."/>
        </authorList>
    </citation>
    <scope>NUCLEOTIDE SEQUENCE</scope>
</reference>
<proteinExistence type="inferred from homology"/>
<accession>A0A812PLS5</accession>
<dbReference type="OrthoDB" id="406152at2759"/>
<comment type="caution">
    <text evidence="6">The sequence shown here is derived from an EMBL/GenBank/DDBJ whole genome shotgun (WGS) entry which is preliminary data.</text>
</comment>